<feature type="signal peptide" evidence="1">
    <location>
        <begin position="1"/>
        <end position="21"/>
    </location>
</feature>
<dbReference type="AlphaFoldDB" id="A0AA49JIU3"/>
<evidence type="ECO:0008006" key="3">
    <source>
        <dbReference type="Google" id="ProtNLM"/>
    </source>
</evidence>
<sequence length="152" mass="16874">MKKFLFASLFLCALFAKPVFAQDEVTNDELYKYAVVQETLDLFQSELSAQITEYVESQPSEIKNRYNALAGGETPGNDAEKQFIDQVNSMKGERTSEFTDAYKTLIKRVLGAQSYAKVKKAVANDSDVKQRYSTIVTAMQAAKDEASASTGQ</sequence>
<reference evidence="2" key="1">
    <citation type="journal article" date="2023" name="Comput. Struct. Biotechnol. J.">
        <title>Discovery of a novel marine Bacteroidetes with a rich repertoire of carbohydrate-active enzymes.</title>
        <authorList>
            <person name="Chen B."/>
            <person name="Liu G."/>
            <person name="Chen Q."/>
            <person name="Wang H."/>
            <person name="Liu L."/>
            <person name="Tang K."/>
        </authorList>
    </citation>
    <scope>NUCLEOTIDE SEQUENCE</scope>
    <source>
        <strain evidence="2">TK19036</strain>
    </source>
</reference>
<keyword evidence="1" id="KW-0732">Signal</keyword>
<accession>A0AA49JIU3</accession>
<reference evidence="2" key="2">
    <citation type="journal article" date="2024" name="Antonie Van Leeuwenhoek">
        <title>Roseihalotalea indica gen. nov., sp. nov., a halophilic Bacteroidetes from mesopelagic Southwest Indian Ocean with higher carbohydrate metabolic potential.</title>
        <authorList>
            <person name="Chen B."/>
            <person name="Zhang M."/>
            <person name="Lin D."/>
            <person name="Ye J."/>
            <person name="Tang K."/>
        </authorList>
    </citation>
    <scope>NUCLEOTIDE SEQUENCE</scope>
    <source>
        <strain evidence="2">TK19036</strain>
    </source>
</reference>
<gene>
    <name evidence="2" type="ORF">K4G66_31365</name>
</gene>
<evidence type="ECO:0000313" key="2">
    <source>
        <dbReference type="EMBL" id="WKN36867.1"/>
    </source>
</evidence>
<protein>
    <recommendedName>
        <fullName evidence="3">DUF4168 domain-containing protein</fullName>
    </recommendedName>
</protein>
<organism evidence="2">
    <name type="scientific">Roseihalotalea indica</name>
    <dbReference type="NCBI Taxonomy" id="2867963"/>
    <lineage>
        <taxon>Bacteria</taxon>
        <taxon>Pseudomonadati</taxon>
        <taxon>Bacteroidota</taxon>
        <taxon>Cytophagia</taxon>
        <taxon>Cytophagales</taxon>
        <taxon>Catalimonadaceae</taxon>
        <taxon>Roseihalotalea</taxon>
    </lineage>
</organism>
<feature type="chain" id="PRO_5041276757" description="DUF4168 domain-containing protein" evidence="1">
    <location>
        <begin position="22"/>
        <end position="152"/>
    </location>
</feature>
<name>A0AA49JIU3_9BACT</name>
<evidence type="ECO:0000256" key="1">
    <source>
        <dbReference type="SAM" id="SignalP"/>
    </source>
</evidence>
<proteinExistence type="predicted"/>
<dbReference type="EMBL" id="CP120682">
    <property type="protein sequence ID" value="WKN36867.1"/>
    <property type="molecule type" value="Genomic_DNA"/>
</dbReference>